<comment type="similarity">
    <text evidence="4">Belongs to the cyclophilin-type PPIase family.</text>
</comment>
<dbReference type="OrthoDB" id="193499at2759"/>
<dbReference type="PANTHER" id="PTHR11071">
    <property type="entry name" value="PEPTIDYL-PROLYL CIS-TRANS ISOMERASE"/>
    <property type="match status" value="1"/>
</dbReference>
<dbReference type="GO" id="GO:0000324">
    <property type="term" value="C:fungal-type vacuole"/>
    <property type="evidence" value="ECO:0007669"/>
    <property type="project" value="TreeGrafter"/>
</dbReference>
<keyword evidence="2 4" id="KW-0697">Rotamase</keyword>
<dbReference type="InterPro" id="IPR020892">
    <property type="entry name" value="Cyclophilin-type_PPIase_CS"/>
</dbReference>
<evidence type="ECO:0000313" key="7">
    <source>
        <dbReference type="EMBL" id="KAF5380473.1"/>
    </source>
</evidence>
<comment type="caution">
    <text evidence="7">The sequence shown here is derived from an EMBL/GenBank/DDBJ whole genome shotgun (WGS) entry which is preliminary data.</text>
</comment>
<dbReference type="PRINTS" id="PR00153">
    <property type="entry name" value="CSAPPISMRASE"/>
</dbReference>
<feature type="signal peptide" evidence="4">
    <location>
        <begin position="1"/>
        <end position="25"/>
    </location>
</feature>
<dbReference type="Proteomes" id="UP000565441">
    <property type="component" value="Unassembled WGS sequence"/>
</dbReference>
<name>A0A8H5HBV2_9AGAR</name>
<dbReference type="Gene3D" id="2.40.100.10">
    <property type="entry name" value="Cyclophilin-like"/>
    <property type="match status" value="1"/>
</dbReference>
<organism evidence="7 8">
    <name type="scientific">Tricholomella constricta</name>
    <dbReference type="NCBI Taxonomy" id="117010"/>
    <lineage>
        <taxon>Eukaryota</taxon>
        <taxon>Fungi</taxon>
        <taxon>Dikarya</taxon>
        <taxon>Basidiomycota</taxon>
        <taxon>Agaricomycotina</taxon>
        <taxon>Agaricomycetes</taxon>
        <taxon>Agaricomycetidae</taxon>
        <taxon>Agaricales</taxon>
        <taxon>Tricholomatineae</taxon>
        <taxon>Lyophyllaceae</taxon>
        <taxon>Tricholomella</taxon>
    </lineage>
</organism>
<dbReference type="GO" id="GO:0005783">
    <property type="term" value="C:endoplasmic reticulum"/>
    <property type="evidence" value="ECO:0007669"/>
    <property type="project" value="TreeGrafter"/>
</dbReference>
<keyword evidence="5" id="KW-0472">Membrane</keyword>
<keyword evidence="8" id="KW-1185">Reference proteome</keyword>
<protein>
    <recommendedName>
        <fullName evidence="4">Peptidyl-prolyl cis-trans isomerase</fullName>
        <shortName evidence="4">PPIase</shortName>
        <ecNumber evidence="4">5.2.1.8</ecNumber>
    </recommendedName>
</protein>
<dbReference type="AlphaFoldDB" id="A0A8H5HBV2"/>
<evidence type="ECO:0000256" key="2">
    <source>
        <dbReference type="ARBA" id="ARBA00023110"/>
    </source>
</evidence>
<evidence type="ECO:0000256" key="1">
    <source>
        <dbReference type="ARBA" id="ARBA00000971"/>
    </source>
</evidence>
<dbReference type="SUPFAM" id="SSF50891">
    <property type="entry name" value="Cyclophilin-like"/>
    <property type="match status" value="1"/>
</dbReference>
<dbReference type="FunFam" id="2.40.100.10:FF:000001">
    <property type="entry name" value="Peptidyl-prolyl cis-trans isomerase"/>
    <property type="match status" value="1"/>
</dbReference>
<feature type="transmembrane region" description="Helical" evidence="5">
    <location>
        <begin position="239"/>
        <end position="262"/>
    </location>
</feature>
<dbReference type="Pfam" id="PF00160">
    <property type="entry name" value="Pro_isomerase"/>
    <property type="match status" value="1"/>
</dbReference>
<proteinExistence type="inferred from homology"/>
<evidence type="ECO:0000256" key="5">
    <source>
        <dbReference type="SAM" id="Phobius"/>
    </source>
</evidence>
<evidence type="ECO:0000313" key="8">
    <source>
        <dbReference type="Proteomes" id="UP000565441"/>
    </source>
</evidence>
<keyword evidence="3 4" id="KW-0413">Isomerase</keyword>
<dbReference type="GO" id="GO:0006457">
    <property type="term" value="P:protein folding"/>
    <property type="evidence" value="ECO:0007669"/>
    <property type="project" value="InterPro"/>
</dbReference>
<dbReference type="PROSITE" id="PS00170">
    <property type="entry name" value="CSA_PPIASE_1"/>
    <property type="match status" value="1"/>
</dbReference>
<evidence type="ECO:0000256" key="3">
    <source>
        <dbReference type="ARBA" id="ARBA00023235"/>
    </source>
</evidence>
<keyword evidence="5" id="KW-1133">Transmembrane helix</keyword>
<comment type="catalytic activity">
    <reaction evidence="1 4">
        <text>[protein]-peptidylproline (omega=180) = [protein]-peptidylproline (omega=0)</text>
        <dbReference type="Rhea" id="RHEA:16237"/>
        <dbReference type="Rhea" id="RHEA-COMP:10747"/>
        <dbReference type="Rhea" id="RHEA-COMP:10748"/>
        <dbReference type="ChEBI" id="CHEBI:83833"/>
        <dbReference type="ChEBI" id="CHEBI:83834"/>
        <dbReference type="EC" id="5.2.1.8"/>
    </reaction>
</comment>
<dbReference type="CDD" id="cd01926">
    <property type="entry name" value="cyclophilin_ABH_like"/>
    <property type="match status" value="1"/>
</dbReference>
<evidence type="ECO:0000259" key="6">
    <source>
        <dbReference type="PROSITE" id="PS50072"/>
    </source>
</evidence>
<dbReference type="EMBL" id="JAACJP010000013">
    <property type="protein sequence ID" value="KAF5380473.1"/>
    <property type="molecule type" value="Genomic_DNA"/>
</dbReference>
<comment type="function">
    <text evidence="4">PPIases accelerate the folding of proteins. It catalyzes the cis-trans isomerization of proline imidic peptide bonds in oligopeptides.</text>
</comment>
<keyword evidence="4" id="KW-0732">Signal</keyword>
<dbReference type="PANTHER" id="PTHR11071:SF561">
    <property type="entry name" value="PEPTIDYL-PROLYL CIS-TRANS ISOMERASE D-RELATED"/>
    <property type="match status" value="1"/>
</dbReference>
<feature type="chain" id="PRO_5034948265" description="Peptidyl-prolyl cis-trans isomerase" evidence="4">
    <location>
        <begin position="26"/>
        <end position="292"/>
    </location>
</feature>
<reference evidence="7 8" key="1">
    <citation type="journal article" date="2020" name="ISME J.">
        <title>Uncovering the hidden diversity of litter-decomposition mechanisms in mushroom-forming fungi.</title>
        <authorList>
            <person name="Floudas D."/>
            <person name="Bentzer J."/>
            <person name="Ahren D."/>
            <person name="Johansson T."/>
            <person name="Persson P."/>
            <person name="Tunlid A."/>
        </authorList>
    </citation>
    <scope>NUCLEOTIDE SEQUENCE [LARGE SCALE GENOMIC DNA]</scope>
    <source>
        <strain evidence="7 8">CBS 661.87</strain>
    </source>
</reference>
<dbReference type="GO" id="GO:0003755">
    <property type="term" value="F:peptidyl-prolyl cis-trans isomerase activity"/>
    <property type="evidence" value="ECO:0007669"/>
    <property type="project" value="UniProtKB-UniRule"/>
</dbReference>
<sequence length="292" mass="31627">MFGRISLAFIVISLAAFFCAQPVEAAKGPRITHKVFFDITHGGKPMGRITMGLYGGTVPKTVENFRALAAGKDKEGKELGYGFKGSKFHRVIKDFMIQGGDFTNGDGTGGKSIYGDRFADENFKLRHTGPGTLSMANAGKDTNGSQFFICTIVTSWLDGKHVVFGRVLDGMDIVHDIENVPKGAQDRPIEDVLIADSGELEVVPETTTATEDEDHTDTGTPPATTTVTSTYEQHEYPQYPSFGTVVFAIGGIAVMAAVFVWLGGVRYLRRVLSGEKNDTQYRKIGGEDGLVQ</sequence>
<dbReference type="InterPro" id="IPR002130">
    <property type="entry name" value="Cyclophilin-type_PPIase_dom"/>
</dbReference>
<accession>A0A8H5HBV2</accession>
<dbReference type="InterPro" id="IPR029000">
    <property type="entry name" value="Cyclophilin-like_dom_sf"/>
</dbReference>
<evidence type="ECO:0000256" key="4">
    <source>
        <dbReference type="RuleBase" id="RU363019"/>
    </source>
</evidence>
<dbReference type="EC" id="5.2.1.8" evidence="4"/>
<keyword evidence="5" id="KW-0812">Transmembrane</keyword>
<dbReference type="GO" id="GO:0016018">
    <property type="term" value="F:cyclosporin A binding"/>
    <property type="evidence" value="ECO:0007669"/>
    <property type="project" value="TreeGrafter"/>
</dbReference>
<dbReference type="PROSITE" id="PS50072">
    <property type="entry name" value="CSA_PPIASE_2"/>
    <property type="match status" value="1"/>
</dbReference>
<gene>
    <name evidence="7" type="ORF">D9615_004555</name>
</gene>
<feature type="domain" description="PPIase cyclophilin-type" evidence="6">
    <location>
        <begin position="36"/>
        <end position="199"/>
    </location>
</feature>